<dbReference type="InterPro" id="IPR036162">
    <property type="entry name" value="Resolvase-like_N_sf"/>
</dbReference>
<dbReference type="GO" id="GO:0003677">
    <property type="term" value="F:DNA binding"/>
    <property type="evidence" value="ECO:0007669"/>
    <property type="project" value="InterPro"/>
</dbReference>
<feature type="domain" description="Recombinase" evidence="3">
    <location>
        <begin position="159"/>
        <end position="268"/>
    </location>
</feature>
<keyword evidence="1" id="KW-0175">Coiled coil</keyword>
<dbReference type="OrthoDB" id="3243391at2"/>
<gene>
    <name evidence="4" type="ORF">APY09_00335</name>
</gene>
<evidence type="ECO:0000313" key="4">
    <source>
        <dbReference type="EMBL" id="KSW12850.1"/>
    </source>
</evidence>
<dbReference type="PROSITE" id="PS51737">
    <property type="entry name" value="RECOMBINASE_DNA_BIND"/>
    <property type="match status" value="1"/>
</dbReference>
<feature type="coiled-coil region" evidence="1">
    <location>
        <begin position="344"/>
        <end position="371"/>
    </location>
</feature>
<dbReference type="Gene3D" id="3.40.50.1390">
    <property type="entry name" value="Resolvase, N-terminal catalytic domain"/>
    <property type="match status" value="1"/>
</dbReference>
<accession>A0A0V8RY26</accession>
<reference evidence="4 5" key="1">
    <citation type="submission" date="2015-10" db="EMBL/GenBank/DDBJ databases">
        <title>Draft Genome of Actinomyces odontolyticus subsp. actinosynbacter strain XH001.</title>
        <authorList>
            <person name="Mclean J.S."/>
            <person name="He X."/>
        </authorList>
    </citation>
    <scope>NUCLEOTIDE SEQUENCE [LARGE SCALE GENOMIC DNA]</scope>
    <source>
        <strain evidence="4 5">XH001</strain>
    </source>
</reference>
<name>A0A0V8RY26_9ACTO</name>
<comment type="caution">
    <text evidence="4">The sequence shown here is derived from an EMBL/GenBank/DDBJ whole genome shotgun (WGS) entry which is preliminary data.</text>
</comment>
<dbReference type="PANTHER" id="PTHR30461:SF23">
    <property type="entry name" value="DNA RECOMBINASE-RELATED"/>
    <property type="match status" value="1"/>
</dbReference>
<proteinExistence type="predicted"/>
<feature type="domain" description="Resolvase/invertase-type recombinase catalytic" evidence="2">
    <location>
        <begin position="8"/>
        <end position="156"/>
    </location>
</feature>
<dbReference type="AlphaFoldDB" id="A0A0V8RY26"/>
<dbReference type="CDD" id="cd00338">
    <property type="entry name" value="Ser_Recombinase"/>
    <property type="match status" value="1"/>
</dbReference>
<dbReference type="Proteomes" id="UP000054686">
    <property type="component" value="Unassembled WGS sequence"/>
</dbReference>
<dbReference type="InterPro" id="IPR006119">
    <property type="entry name" value="Resolv_N"/>
</dbReference>
<dbReference type="GO" id="GO:0000150">
    <property type="term" value="F:DNA strand exchange activity"/>
    <property type="evidence" value="ECO:0007669"/>
    <property type="project" value="InterPro"/>
</dbReference>
<dbReference type="InterPro" id="IPR050639">
    <property type="entry name" value="SSR_resolvase"/>
</dbReference>
<dbReference type="EMBL" id="LLVT01000001">
    <property type="protein sequence ID" value="KSW12850.1"/>
    <property type="molecule type" value="Genomic_DNA"/>
</dbReference>
<dbReference type="InterPro" id="IPR011109">
    <property type="entry name" value="DNA_bind_recombinase_dom"/>
</dbReference>
<dbReference type="Pfam" id="PF07508">
    <property type="entry name" value="Recombinase"/>
    <property type="match status" value="1"/>
</dbReference>
<dbReference type="Pfam" id="PF00239">
    <property type="entry name" value="Resolvase"/>
    <property type="match status" value="1"/>
</dbReference>
<dbReference type="InterPro" id="IPR038109">
    <property type="entry name" value="DNA_bind_recomb_sf"/>
</dbReference>
<dbReference type="PANTHER" id="PTHR30461">
    <property type="entry name" value="DNA-INVERTASE FROM LAMBDOID PROPHAGE"/>
    <property type="match status" value="1"/>
</dbReference>
<dbReference type="Gene3D" id="3.90.1750.20">
    <property type="entry name" value="Putative Large Serine Recombinase, Chain B, Domain 2"/>
    <property type="match status" value="1"/>
</dbReference>
<evidence type="ECO:0000256" key="1">
    <source>
        <dbReference type="SAM" id="Coils"/>
    </source>
</evidence>
<evidence type="ECO:0000313" key="5">
    <source>
        <dbReference type="Proteomes" id="UP000054686"/>
    </source>
</evidence>
<dbReference type="SUPFAM" id="SSF53041">
    <property type="entry name" value="Resolvase-like"/>
    <property type="match status" value="1"/>
</dbReference>
<evidence type="ECO:0000259" key="3">
    <source>
        <dbReference type="PROSITE" id="PS51737"/>
    </source>
</evidence>
<dbReference type="PROSITE" id="PS51736">
    <property type="entry name" value="RECOMBINASES_3"/>
    <property type="match status" value="1"/>
</dbReference>
<evidence type="ECO:0000259" key="2">
    <source>
        <dbReference type="PROSITE" id="PS51736"/>
    </source>
</evidence>
<protein>
    <submittedName>
        <fullName evidence="4">Recombinase</fullName>
    </submittedName>
</protein>
<dbReference type="RefSeq" id="WP_060565682.1">
    <property type="nucleotide sequence ID" value="NZ_CP040006.1"/>
</dbReference>
<organism evidence="4 5">
    <name type="scientific">Schaalia odontolytica</name>
    <dbReference type="NCBI Taxonomy" id="1660"/>
    <lineage>
        <taxon>Bacteria</taxon>
        <taxon>Bacillati</taxon>
        <taxon>Actinomycetota</taxon>
        <taxon>Actinomycetes</taxon>
        <taxon>Actinomycetales</taxon>
        <taxon>Actinomycetaceae</taxon>
        <taxon>Schaalia</taxon>
    </lineage>
</organism>
<dbReference type="SMART" id="SM00857">
    <property type="entry name" value="Resolvase"/>
    <property type="match status" value="1"/>
</dbReference>
<sequence length="458" mass="51707">MRRDFPRRAAMYLRVSLDATGEHLAVDRQRADCLRIIRERGWTLTQEYVDNSVSASKRTVRRPSYDRMVQDYDAGLFDALVCWDLDRLTRQPRQLEDWIERAEERGLVITTANGEADLSTDGGRMYARIKASVARSEVERKSARQKAANAQRARMGRPPLGTRLMGYTAKGELIPEEAKVVRSIFDNFLAGESLKGIARALQEAGVPTRHGGRWNPSSIRTILLNERYGGIMEYMGEVLPNVPITWEPIVSEDTFFLAQSKLSDPRRKTAKEGTHRKHLGSSLFRCAECGHSMYAFSNIRYRCPRCEFTRSRSHIDAYVLAVVRARLAQPDVADLLAVDHEPEVKELTAQIQRLRDRLERVNQDYDEGIIDGLRYRTAAERVRAELTATEGKRAALSGGLSGTTSVLGAPDPVEAFDTASLMIRRRVIDALLDVRLKPGKRGSKTFDPDSVILTWKEA</sequence>